<reference evidence="2 3" key="1">
    <citation type="submission" date="2024-06" db="EMBL/GenBank/DDBJ databases">
        <title>Sorghum-associated microbial communities from plants grown in Nebraska, USA.</title>
        <authorList>
            <person name="Schachtman D."/>
        </authorList>
    </citation>
    <scope>NUCLEOTIDE SEQUENCE [LARGE SCALE GENOMIC DNA]</scope>
    <source>
        <strain evidence="2 3">1073</strain>
    </source>
</reference>
<protein>
    <recommendedName>
        <fullName evidence="4">Phasin protein</fullName>
    </recommendedName>
</protein>
<evidence type="ECO:0000256" key="1">
    <source>
        <dbReference type="SAM" id="MobiDB-lite"/>
    </source>
</evidence>
<evidence type="ECO:0000313" key="3">
    <source>
        <dbReference type="Proteomes" id="UP001549184"/>
    </source>
</evidence>
<sequence>MIAVNTDTARKADARSNTTPRAAAMSTPTTLSSSRTVHGAAGIYEDASRDALATGLNVIESWMSDASRAQKDWLSFFNHRLDKDTAVFAGLLQCASLGVFIDLQTEFWSGLANDYAELAQRSLCWLGDAAQHAVDEVRKET</sequence>
<feature type="region of interest" description="Disordered" evidence="1">
    <location>
        <begin position="1"/>
        <end position="33"/>
    </location>
</feature>
<dbReference type="RefSeq" id="WP_354012112.1">
    <property type="nucleotide sequence ID" value="NZ_JBEPMU010000001.1"/>
</dbReference>
<evidence type="ECO:0000313" key="2">
    <source>
        <dbReference type="EMBL" id="MET3650617.1"/>
    </source>
</evidence>
<dbReference type="EMBL" id="JBEPMU010000001">
    <property type="protein sequence ID" value="MET3650617.1"/>
    <property type="molecule type" value="Genomic_DNA"/>
</dbReference>
<feature type="compositionally biased region" description="Polar residues" evidence="1">
    <location>
        <begin position="15"/>
        <end position="33"/>
    </location>
</feature>
<proteinExistence type="predicted"/>
<organism evidence="2 3">
    <name type="scientific">Dyella japonica</name>
    <dbReference type="NCBI Taxonomy" id="231455"/>
    <lineage>
        <taxon>Bacteria</taxon>
        <taxon>Pseudomonadati</taxon>
        <taxon>Pseudomonadota</taxon>
        <taxon>Gammaproteobacteria</taxon>
        <taxon>Lysobacterales</taxon>
        <taxon>Rhodanobacteraceae</taxon>
        <taxon>Dyella</taxon>
    </lineage>
</organism>
<evidence type="ECO:0008006" key="4">
    <source>
        <dbReference type="Google" id="ProtNLM"/>
    </source>
</evidence>
<accession>A0ABV2JP54</accession>
<dbReference type="Proteomes" id="UP001549184">
    <property type="component" value="Unassembled WGS sequence"/>
</dbReference>
<gene>
    <name evidence="2" type="ORF">ABIC75_000319</name>
</gene>
<comment type="caution">
    <text evidence="2">The sequence shown here is derived from an EMBL/GenBank/DDBJ whole genome shotgun (WGS) entry which is preliminary data.</text>
</comment>
<name>A0ABV2JP54_9GAMM</name>
<keyword evidence="3" id="KW-1185">Reference proteome</keyword>